<name>A0ACC4BS19_POPAL</name>
<reference evidence="1 2" key="1">
    <citation type="journal article" date="2024" name="Plant Biotechnol. J.">
        <title>Genome and CRISPR/Cas9 system of a widespread forest tree (Populus alba) in the world.</title>
        <authorList>
            <person name="Liu Y.J."/>
            <person name="Jiang P.F."/>
            <person name="Han X.M."/>
            <person name="Li X.Y."/>
            <person name="Wang H.M."/>
            <person name="Wang Y.J."/>
            <person name="Wang X.X."/>
            <person name="Zeng Q.Y."/>
        </authorList>
    </citation>
    <scope>NUCLEOTIDE SEQUENCE [LARGE SCALE GENOMIC DNA]</scope>
    <source>
        <strain evidence="2">cv. PAL-ZL1</strain>
    </source>
</reference>
<dbReference type="EMBL" id="RCHU02000008">
    <property type="protein sequence ID" value="KAL3581222.1"/>
    <property type="molecule type" value="Genomic_DNA"/>
</dbReference>
<proteinExistence type="predicted"/>
<evidence type="ECO:0000313" key="1">
    <source>
        <dbReference type="EMBL" id="KAL3581222.1"/>
    </source>
</evidence>
<dbReference type="Proteomes" id="UP000309997">
    <property type="component" value="Unassembled WGS sequence"/>
</dbReference>
<keyword evidence="2" id="KW-1185">Reference proteome</keyword>
<accession>A0ACC4BS19</accession>
<organism evidence="1 2">
    <name type="scientific">Populus alba</name>
    <name type="common">White poplar</name>
    <dbReference type="NCBI Taxonomy" id="43335"/>
    <lineage>
        <taxon>Eukaryota</taxon>
        <taxon>Viridiplantae</taxon>
        <taxon>Streptophyta</taxon>
        <taxon>Embryophyta</taxon>
        <taxon>Tracheophyta</taxon>
        <taxon>Spermatophyta</taxon>
        <taxon>Magnoliopsida</taxon>
        <taxon>eudicotyledons</taxon>
        <taxon>Gunneridae</taxon>
        <taxon>Pentapetalae</taxon>
        <taxon>rosids</taxon>
        <taxon>fabids</taxon>
        <taxon>Malpighiales</taxon>
        <taxon>Salicaceae</taxon>
        <taxon>Saliceae</taxon>
        <taxon>Populus</taxon>
    </lineage>
</organism>
<comment type="caution">
    <text evidence="1">The sequence shown here is derived from an EMBL/GenBank/DDBJ whole genome shotgun (WGS) entry which is preliminary data.</text>
</comment>
<sequence>MNVVVIKRLQSGSCRILLAKLFNLNPTLSGPAKRPFRMSLRSQSGTSVNILHIMCFSLEAETPDTSYLHLSFRRSEKAYVQ</sequence>
<protein>
    <submittedName>
        <fullName evidence="1">Uncharacterized protein</fullName>
    </submittedName>
</protein>
<gene>
    <name evidence="1" type="ORF">D5086_015554</name>
</gene>
<evidence type="ECO:0000313" key="2">
    <source>
        <dbReference type="Proteomes" id="UP000309997"/>
    </source>
</evidence>